<keyword evidence="3" id="KW-1185">Reference proteome</keyword>
<comment type="caution">
    <text evidence="2">The sequence shown here is derived from an EMBL/GenBank/DDBJ whole genome shotgun (WGS) entry which is preliminary data.</text>
</comment>
<feature type="region of interest" description="Disordered" evidence="1">
    <location>
        <begin position="208"/>
        <end position="234"/>
    </location>
</feature>
<dbReference type="AlphaFoldDB" id="A0A9W4E395"/>
<gene>
    <name evidence="2" type="ORF">SBRY_20074</name>
</gene>
<feature type="compositionally biased region" description="Basic residues" evidence="1">
    <location>
        <begin position="138"/>
        <end position="147"/>
    </location>
</feature>
<evidence type="ECO:0000313" key="3">
    <source>
        <dbReference type="Proteomes" id="UP001153328"/>
    </source>
</evidence>
<proteinExistence type="predicted"/>
<feature type="region of interest" description="Disordered" evidence="1">
    <location>
        <begin position="53"/>
        <end position="93"/>
    </location>
</feature>
<feature type="compositionally biased region" description="Basic and acidic residues" evidence="1">
    <location>
        <begin position="1"/>
        <end position="10"/>
    </location>
</feature>
<feature type="region of interest" description="Disordered" evidence="1">
    <location>
        <begin position="105"/>
        <end position="194"/>
    </location>
</feature>
<evidence type="ECO:0000256" key="1">
    <source>
        <dbReference type="SAM" id="MobiDB-lite"/>
    </source>
</evidence>
<dbReference type="EMBL" id="CAJVAX010000012">
    <property type="protein sequence ID" value="CAG7624643.1"/>
    <property type="molecule type" value="Genomic_DNA"/>
</dbReference>
<evidence type="ECO:0000313" key="2">
    <source>
        <dbReference type="EMBL" id="CAG7624643.1"/>
    </source>
</evidence>
<dbReference type="Proteomes" id="UP001153328">
    <property type="component" value="Unassembled WGS sequence"/>
</dbReference>
<feature type="region of interest" description="Disordered" evidence="1">
    <location>
        <begin position="257"/>
        <end position="281"/>
    </location>
</feature>
<name>A0A9W4E395_9ACTN</name>
<accession>A0A9W4E395</accession>
<feature type="compositionally biased region" description="Basic and acidic residues" evidence="1">
    <location>
        <begin position="126"/>
        <end position="137"/>
    </location>
</feature>
<feature type="compositionally biased region" description="Basic residues" evidence="1">
    <location>
        <begin position="75"/>
        <end position="88"/>
    </location>
</feature>
<sequence length="308" mass="35298">MDRGRGLEPRPRRRGLLPAHRPGRLPRRPARRPRRVGLLRRGLLTRLRIPRLLPRPPRLPRHRPGPCHLEGRAAPRGRARHRARRGARATRPLHTVRLHPGLRQRPLHRHPADAPGGGRRRHRRLRDALPPRRDQRVRQRVLPRRTARVPEPVAHRGPAHRAGPARRQRARHRLRGRQARAPRGAHRAALRRHRRGCRCALRRARRRLAGGRPALPRRPLPQRRGHVPGGRRRPHRVLPLHPHVLGPAAGDAFPGGLRHHNPGTGLTPALRPEPVRLPPGRRTQGDCHLLWRCCLSHSSGWARSSPRP</sequence>
<feature type="region of interest" description="Disordered" evidence="1">
    <location>
        <begin position="1"/>
        <end position="36"/>
    </location>
</feature>
<feature type="compositionally biased region" description="Basic residues" evidence="1">
    <location>
        <begin position="11"/>
        <end position="36"/>
    </location>
</feature>
<reference evidence="2" key="1">
    <citation type="submission" date="2021-06" db="EMBL/GenBank/DDBJ databases">
        <authorList>
            <person name="Arsene-Ploetze F."/>
        </authorList>
    </citation>
    <scope>NUCLEOTIDE SEQUENCE</scope>
    <source>
        <strain evidence="2">SBRY1</strain>
    </source>
</reference>
<protein>
    <submittedName>
        <fullName evidence="2">Uncharacterized protein</fullName>
    </submittedName>
</protein>
<feature type="compositionally biased region" description="Basic residues" evidence="1">
    <location>
        <begin position="157"/>
        <end position="194"/>
    </location>
</feature>
<organism evidence="2 3">
    <name type="scientific">Actinacidiphila bryophytorum</name>
    <dbReference type="NCBI Taxonomy" id="1436133"/>
    <lineage>
        <taxon>Bacteria</taxon>
        <taxon>Bacillati</taxon>
        <taxon>Actinomycetota</taxon>
        <taxon>Actinomycetes</taxon>
        <taxon>Kitasatosporales</taxon>
        <taxon>Streptomycetaceae</taxon>
        <taxon>Actinacidiphila</taxon>
    </lineage>
</organism>
<feature type="compositionally biased region" description="Basic residues" evidence="1">
    <location>
        <begin position="220"/>
        <end position="234"/>
    </location>
</feature>